<accession>A0A0C9XFP9</accession>
<protein>
    <submittedName>
        <fullName evidence="1">Uncharacterized protein</fullName>
    </submittedName>
</protein>
<evidence type="ECO:0000313" key="1">
    <source>
        <dbReference type="EMBL" id="KIJ94947.1"/>
    </source>
</evidence>
<dbReference type="AlphaFoldDB" id="A0A0C9XFP9"/>
<reference evidence="1 2" key="1">
    <citation type="submission" date="2014-04" db="EMBL/GenBank/DDBJ databases">
        <authorList>
            <consortium name="DOE Joint Genome Institute"/>
            <person name="Kuo A."/>
            <person name="Kohler A."/>
            <person name="Nagy L.G."/>
            <person name="Floudas D."/>
            <person name="Copeland A."/>
            <person name="Barry K.W."/>
            <person name="Cichocki N."/>
            <person name="Veneault-Fourrey C."/>
            <person name="LaButti K."/>
            <person name="Lindquist E.A."/>
            <person name="Lipzen A."/>
            <person name="Lundell T."/>
            <person name="Morin E."/>
            <person name="Murat C."/>
            <person name="Sun H."/>
            <person name="Tunlid A."/>
            <person name="Henrissat B."/>
            <person name="Grigoriev I.V."/>
            <person name="Hibbett D.S."/>
            <person name="Martin F."/>
            <person name="Nordberg H.P."/>
            <person name="Cantor M.N."/>
            <person name="Hua S.X."/>
        </authorList>
    </citation>
    <scope>NUCLEOTIDE SEQUENCE [LARGE SCALE GENOMIC DNA]</scope>
    <source>
        <strain evidence="1 2">LaAM-08-1</strain>
    </source>
</reference>
<name>A0A0C9XFP9_9AGAR</name>
<dbReference type="HOGENOM" id="CLU_041171_0_0_1"/>
<organism evidence="1 2">
    <name type="scientific">Laccaria amethystina LaAM-08-1</name>
    <dbReference type="NCBI Taxonomy" id="1095629"/>
    <lineage>
        <taxon>Eukaryota</taxon>
        <taxon>Fungi</taxon>
        <taxon>Dikarya</taxon>
        <taxon>Basidiomycota</taxon>
        <taxon>Agaricomycotina</taxon>
        <taxon>Agaricomycetes</taxon>
        <taxon>Agaricomycetidae</taxon>
        <taxon>Agaricales</taxon>
        <taxon>Agaricineae</taxon>
        <taxon>Hydnangiaceae</taxon>
        <taxon>Laccaria</taxon>
    </lineage>
</organism>
<dbReference type="OrthoDB" id="3070940at2759"/>
<dbReference type="Proteomes" id="UP000054477">
    <property type="component" value="Unassembled WGS sequence"/>
</dbReference>
<proteinExistence type="predicted"/>
<keyword evidence="2" id="KW-1185">Reference proteome</keyword>
<evidence type="ECO:0000313" key="2">
    <source>
        <dbReference type="Proteomes" id="UP000054477"/>
    </source>
</evidence>
<dbReference type="EMBL" id="KN838773">
    <property type="protein sequence ID" value="KIJ94947.1"/>
    <property type="molecule type" value="Genomic_DNA"/>
</dbReference>
<feature type="non-terminal residue" evidence="1">
    <location>
        <position position="427"/>
    </location>
</feature>
<reference evidence="2" key="2">
    <citation type="submission" date="2015-01" db="EMBL/GenBank/DDBJ databases">
        <title>Evolutionary Origins and Diversification of the Mycorrhizal Mutualists.</title>
        <authorList>
            <consortium name="DOE Joint Genome Institute"/>
            <consortium name="Mycorrhizal Genomics Consortium"/>
            <person name="Kohler A."/>
            <person name="Kuo A."/>
            <person name="Nagy L.G."/>
            <person name="Floudas D."/>
            <person name="Copeland A."/>
            <person name="Barry K.W."/>
            <person name="Cichocki N."/>
            <person name="Veneault-Fourrey C."/>
            <person name="LaButti K."/>
            <person name="Lindquist E.A."/>
            <person name="Lipzen A."/>
            <person name="Lundell T."/>
            <person name="Morin E."/>
            <person name="Murat C."/>
            <person name="Riley R."/>
            <person name="Ohm R."/>
            <person name="Sun H."/>
            <person name="Tunlid A."/>
            <person name="Henrissat B."/>
            <person name="Grigoriev I.V."/>
            <person name="Hibbett D.S."/>
            <person name="Martin F."/>
        </authorList>
    </citation>
    <scope>NUCLEOTIDE SEQUENCE [LARGE SCALE GENOMIC DNA]</scope>
    <source>
        <strain evidence="2">LaAM-08-1</strain>
    </source>
</reference>
<sequence>LSGYTWKTSKPSLLTPVISKGLKNMSGTVNNTKKILMKNLKQSNIFLLWRAWLRLIVGHFDATEHLVLYVTSDQFQRDSISIKILVAPPTDSALLPWRQLFQNNFLPKSGAIYALSTITNEEILEFLNNGISMVVQARNLIDNAELALGWLDKPDLKYETTRQALQYLATNATNKTAQDHATTIIKKLQEWNGLHNSRCEVNERPFGGDERRIEMAKKAAIVIASEIADEIRALHGELGELDASNLFFLNLENPSLDGTLHCEACLASLLPAFTRLIPPDDSNYKEMKTLSEFQVAYPPFHPLPSFDPHFVTCHMQVYGHVIGLSKRCCPACATFLRTLMKGSEDDFVVRGNLGTVTACSLPPWTPSHIVDLMNEKLGLMLRQDLVAFMSLDNAHTRLRGHTSTDSEPISVDSAEGLGGLVPQLIFA</sequence>
<gene>
    <name evidence="1" type="ORF">K443DRAFT_109604</name>
</gene>